<dbReference type="InterPro" id="IPR002187">
    <property type="entry name" value="N-reg_PII"/>
</dbReference>
<dbReference type="Gene3D" id="3.30.70.120">
    <property type="match status" value="1"/>
</dbReference>
<dbReference type="PROSITE" id="PS51343">
    <property type="entry name" value="PII_GLNB_DOM"/>
    <property type="match status" value="1"/>
</dbReference>
<reference evidence="1" key="1">
    <citation type="submission" date="2018-06" db="EMBL/GenBank/DDBJ databases">
        <authorList>
            <person name="Zhirakovskaya E."/>
        </authorList>
    </citation>
    <scope>NUCLEOTIDE SEQUENCE</scope>
</reference>
<dbReference type="GO" id="GO:0030234">
    <property type="term" value="F:enzyme regulator activity"/>
    <property type="evidence" value="ECO:0007669"/>
    <property type="project" value="InterPro"/>
</dbReference>
<sequence>MKEIKAFIHRNRIADVVRALGEAGFRNLSVIDVMGMLKALDAQEQDYSIEIGSAVINEMKLELVCMDENCTAEAVRIIQEHGQTGQPEAGWIYISEIQAALPIGGA</sequence>
<dbReference type="InterPro" id="IPR011322">
    <property type="entry name" value="N-reg_PII-like_a/b"/>
</dbReference>
<dbReference type="SUPFAM" id="SSF54913">
    <property type="entry name" value="GlnB-like"/>
    <property type="match status" value="1"/>
</dbReference>
<dbReference type="SMART" id="SM00938">
    <property type="entry name" value="P-II"/>
    <property type="match status" value="1"/>
</dbReference>
<proteinExistence type="predicted"/>
<gene>
    <name evidence="1" type="ORF">MNBD_GAMMA14-1669</name>
</gene>
<dbReference type="GO" id="GO:0006808">
    <property type="term" value="P:regulation of nitrogen utilization"/>
    <property type="evidence" value="ECO:0007669"/>
    <property type="project" value="InterPro"/>
</dbReference>
<evidence type="ECO:0008006" key="2">
    <source>
        <dbReference type="Google" id="ProtNLM"/>
    </source>
</evidence>
<organism evidence="1">
    <name type="scientific">hydrothermal vent metagenome</name>
    <dbReference type="NCBI Taxonomy" id="652676"/>
    <lineage>
        <taxon>unclassified sequences</taxon>
        <taxon>metagenomes</taxon>
        <taxon>ecological metagenomes</taxon>
    </lineage>
</organism>
<dbReference type="AlphaFoldDB" id="A0A3B0ZFC6"/>
<dbReference type="InterPro" id="IPR015867">
    <property type="entry name" value="N-reg_PII/ATP_PRibTrfase_C"/>
</dbReference>
<protein>
    <recommendedName>
        <fullName evidence="2">Nitrogen regulatory protein P-II</fullName>
    </recommendedName>
</protein>
<dbReference type="EMBL" id="UOFM01000307">
    <property type="protein sequence ID" value="VAW79416.1"/>
    <property type="molecule type" value="Genomic_DNA"/>
</dbReference>
<accession>A0A3B0ZFC6</accession>
<evidence type="ECO:0000313" key="1">
    <source>
        <dbReference type="EMBL" id="VAW79416.1"/>
    </source>
</evidence>
<name>A0A3B0ZFC6_9ZZZZ</name>
<dbReference type="Pfam" id="PF00543">
    <property type="entry name" value="P-II"/>
    <property type="match status" value="1"/>
</dbReference>